<feature type="compositionally biased region" description="Polar residues" evidence="2">
    <location>
        <begin position="110"/>
        <end position="131"/>
    </location>
</feature>
<dbReference type="InterPro" id="IPR021569">
    <property type="entry name" value="TUG-UBL1"/>
</dbReference>
<protein>
    <recommendedName>
        <fullName evidence="8">Ras-associating domain-containing protein</fullName>
    </recommendedName>
</protein>
<feature type="region of interest" description="Disordered" evidence="2">
    <location>
        <begin position="55"/>
        <end position="89"/>
    </location>
</feature>
<dbReference type="Pfam" id="PF16978">
    <property type="entry name" value="CRIM"/>
    <property type="match status" value="1"/>
</dbReference>
<comment type="caution">
    <text evidence="6">The sequence shown here is derived from an EMBL/GenBank/DDBJ whole genome shotgun (WGS) entry which is preliminary data.</text>
</comment>
<accession>A0A060SIA4</accession>
<feature type="compositionally biased region" description="Acidic residues" evidence="2">
    <location>
        <begin position="257"/>
        <end position="291"/>
    </location>
</feature>
<feature type="compositionally biased region" description="Basic and acidic residues" evidence="2">
    <location>
        <begin position="157"/>
        <end position="166"/>
    </location>
</feature>
<evidence type="ECO:0000259" key="4">
    <source>
        <dbReference type="Pfam" id="PF16978"/>
    </source>
</evidence>
<dbReference type="InterPro" id="IPR011993">
    <property type="entry name" value="PH-like_dom_sf"/>
</dbReference>
<comment type="similarity">
    <text evidence="1">Belongs to the SIN1 family.</text>
</comment>
<dbReference type="Pfam" id="PF16979">
    <property type="entry name" value="SIN1_PH"/>
    <property type="match status" value="1"/>
</dbReference>
<evidence type="ECO:0000313" key="7">
    <source>
        <dbReference type="Proteomes" id="UP000029665"/>
    </source>
</evidence>
<evidence type="ECO:0000259" key="5">
    <source>
        <dbReference type="Pfam" id="PF16979"/>
    </source>
</evidence>
<dbReference type="GO" id="GO:0005737">
    <property type="term" value="C:cytoplasm"/>
    <property type="evidence" value="ECO:0007669"/>
    <property type="project" value="TreeGrafter"/>
</dbReference>
<dbReference type="Pfam" id="PF11470">
    <property type="entry name" value="TUG-UBL1"/>
    <property type="match status" value="1"/>
</dbReference>
<feature type="region of interest" description="Disordered" evidence="2">
    <location>
        <begin position="234"/>
        <end position="424"/>
    </location>
</feature>
<evidence type="ECO:0000256" key="1">
    <source>
        <dbReference type="ARBA" id="ARBA00009407"/>
    </source>
</evidence>
<dbReference type="STRING" id="5643.A0A060SIA4"/>
<gene>
    <name evidence="6" type="ORF">BN946_scf185016.g58</name>
</gene>
<evidence type="ECO:0000313" key="6">
    <source>
        <dbReference type="EMBL" id="CDO73901.1"/>
    </source>
</evidence>
<dbReference type="InterPro" id="IPR031313">
    <property type="entry name" value="Sin1_PH_dom"/>
</dbReference>
<evidence type="ECO:0008006" key="8">
    <source>
        <dbReference type="Google" id="ProtNLM"/>
    </source>
</evidence>
<feature type="domain" description="TUG ubiquitin-like" evidence="3">
    <location>
        <begin position="660"/>
        <end position="701"/>
    </location>
</feature>
<dbReference type="Proteomes" id="UP000029665">
    <property type="component" value="Unassembled WGS sequence"/>
</dbReference>
<organism evidence="6 7">
    <name type="scientific">Pycnoporus cinnabarinus</name>
    <name type="common">Cinnabar-red polypore</name>
    <name type="synonym">Trametes cinnabarina</name>
    <dbReference type="NCBI Taxonomy" id="5643"/>
    <lineage>
        <taxon>Eukaryota</taxon>
        <taxon>Fungi</taxon>
        <taxon>Dikarya</taxon>
        <taxon>Basidiomycota</taxon>
        <taxon>Agaricomycotina</taxon>
        <taxon>Agaricomycetes</taxon>
        <taxon>Polyporales</taxon>
        <taxon>Polyporaceae</taxon>
        <taxon>Trametes</taxon>
    </lineage>
</organism>
<name>A0A060SIA4_PYCCI</name>
<dbReference type="PANTHER" id="PTHR13335">
    <property type="entry name" value="TARGET OF RAPAMYCIN COMPLEX 2 SUBUNIT MAPKAP1"/>
    <property type="match status" value="1"/>
</dbReference>
<dbReference type="InterPro" id="IPR008828">
    <property type="entry name" value="Sin1/Avo1"/>
</dbReference>
<feature type="compositionally biased region" description="Basic and acidic residues" evidence="2">
    <location>
        <begin position="344"/>
        <end position="367"/>
    </location>
</feature>
<dbReference type="OMA" id="PFQKFAH"/>
<feature type="region of interest" description="Disordered" evidence="2">
    <location>
        <begin position="104"/>
        <end position="209"/>
    </location>
</feature>
<evidence type="ECO:0000256" key="2">
    <source>
        <dbReference type="SAM" id="MobiDB-lite"/>
    </source>
</evidence>
<dbReference type="InterPro" id="IPR031567">
    <property type="entry name" value="CRIM_dom"/>
</dbReference>
<dbReference type="EMBL" id="CCBP010000124">
    <property type="protein sequence ID" value="CDO73901.1"/>
    <property type="molecule type" value="Genomic_DNA"/>
</dbReference>
<feature type="domain" description="SIN1-type PH" evidence="5">
    <location>
        <begin position="754"/>
        <end position="844"/>
    </location>
</feature>
<dbReference type="PANTHER" id="PTHR13335:SF1">
    <property type="entry name" value="TARGET OF RAPAMYCIN COMPLEX 2 SUBUNIT MAPKAP1"/>
    <property type="match status" value="1"/>
</dbReference>
<keyword evidence="7" id="KW-1185">Reference proteome</keyword>
<proteinExistence type="inferred from homology"/>
<dbReference type="GO" id="GO:0005886">
    <property type="term" value="C:plasma membrane"/>
    <property type="evidence" value="ECO:0007669"/>
    <property type="project" value="TreeGrafter"/>
</dbReference>
<feature type="compositionally biased region" description="Low complexity" evidence="2">
    <location>
        <begin position="247"/>
        <end position="256"/>
    </location>
</feature>
<sequence>MSLISDTDYLIHNLRLHYLRNIDDPYGPRIISLDPAYQSNPYVVASGLADVERWPELAMPRSPTPSDDDSGPSTRRRHSGYPGANLKYTTTIMGPSRTGIFGIRVDGKRASTQRNSLRLSTRNGVNGQDSKGSAGPSEKAPITTEVIAATPTSPGSTKREGPKSPIKEGIAPYPSPQQNGNGMSMGDTSGQTQDGTQQPARKMPEFVPRFKMAAEMEARRRLRMMARANVPGVVPRIPMPAQNLNPEISSSSSEAEPSSEEEGLADEPDEEFDVNGEADDSLEANDDEFDPEFAAGRGMGMNSDSASEGASILSGTNSMMSTNSSIIPSSIPPSTSARVSRLSPVREGKHGEERERPSVSPEPREDGQNIEDMFEMVTPAPQPDGNSDETEHPAGPSARKVGVVQSTGTTPPGMFQRRPIPPRQPAKSALTAMLAATSNSSSSNPFSELYSAISGRAESESIIVRVFFPMAREPAGRALELNVRKDATVEEVLGYALFTYWEEGWQPRIDEGLTGEEDPKWAIKCSAAGWILRIAEDDGEVDEDFPPPDRTGKISKFNFGAYAVLEATPSQIQQNKILESKIQRRISRVVVKKKSTGLLNVAANVANLAAPADSLLGTSAGMGSLGSSVSMFPSSLGPSSSHGPPIFLRIRIASAADEPGHVSTTIQASGGMYMAEVLDAVCQKRKLNNPKEYALVVEAENMKMNIPLDRTVRSLQGKRDLILMKRNMLREFGVDIRERKGTTDPNASIFTTDKYTVYRKVPMLVARNARVLAIDGGYIHIIPTVTKAKHVFDSGKTSSYHLKSVVTCSQSSKNSATFKLIVHSGAERSKRYEFEAESPKLAGMFVQIGFLHDSMIQRTIQSGNRIHDSRIEVGFGEAGRRKGIKEEYQDWHCREANGTIPHLVYFDHDSRDHFA</sequence>
<reference evidence="6" key="1">
    <citation type="submission" date="2014-01" db="EMBL/GenBank/DDBJ databases">
        <title>The genome of the white-rot fungus Pycnoporus cinnabarinus: a basidiomycete model with a versatile arsenal for lignocellulosic biomass breakdown.</title>
        <authorList>
            <person name="Levasseur A."/>
            <person name="Lomascolo A."/>
            <person name="Ruiz-Duenas F.J."/>
            <person name="Uzan E."/>
            <person name="Piumi F."/>
            <person name="Kues U."/>
            <person name="Ram A.F.J."/>
            <person name="Murat C."/>
            <person name="Haon M."/>
            <person name="Benoit I."/>
            <person name="Arfi Y."/>
            <person name="Chevret D."/>
            <person name="Drula E."/>
            <person name="Kwon M.J."/>
            <person name="Gouret P."/>
            <person name="Lesage-Meessen L."/>
            <person name="Lombard V."/>
            <person name="Mariette J."/>
            <person name="Noirot C."/>
            <person name="Park J."/>
            <person name="Patyshakuliyeva A."/>
            <person name="Wieneger R.A.B."/>
            <person name="Wosten H.A.B."/>
            <person name="Martin F."/>
            <person name="Coutinho P.M."/>
            <person name="de Vries R."/>
            <person name="Martinez A.T."/>
            <person name="Klopp C."/>
            <person name="Pontarotti P."/>
            <person name="Henrissat B."/>
            <person name="Record E."/>
        </authorList>
    </citation>
    <scope>NUCLEOTIDE SEQUENCE [LARGE SCALE GENOMIC DNA]</scope>
    <source>
        <strain evidence="6">BRFM137</strain>
    </source>
</reference>
<dbReference type="AlphaFoldDB" id="A0A060SIA4"/>
<feature type="domain" description="CRIM" evidence="4">
    <location>
        <begin position="427"/>
        <end position="576"/>
    </location>
</feature>
<dbReference type="GO" id="GO:0005546">
    <property type="term" value="F:phosphatidylinositol-4,5-bisphosphate binding"/>
    <property type="evidence" value="ECO:0007669"/>
    <property type="project" value="TreeGrafter"/>
</dbReference>
<dbReference type="Gene3D" id="2.30.29.30">
    <property type="entry name" value="Pleckstrin-homology domain (PH domain)/Phosphotyrosine-binding domain (PTB)"/>
    <property type="match status" value="1"/>
</dbReference>
<dbReference type="OrthoDB" id="241990at2759"/>
<evidence type="ECO:0000259" key="3">
    <source>
        <dbReference type="Pfam" id="PF11470"/>
    </source>
</evidence>
<dbReference type="GO" id="GO:0031932">
    <property type="term" value="C:TORC2 complex"/>
    <property type="evidence" value="ECO:0007669"/>
    <property type="project" value="InterPro"/>
</dbReference>
<dbReference type="HOGENOM" id="CLU_007847_0_0_1"/>
<dbReference type="GO" id="GO:0038203">
    <property type="term" value="P:TORC2 signaling"/>
    <property type="evidence" value="ECO:0007669"/>
    <property type="project" value="TreeGrafter"/>
</dbReference>
<feature type="compositionally biased region" description="Low complexity" evidence="2">
    <location>
        <begin position="186"/>
        <end position="198"/>
    </location>
</feature>
<feature type="compositionally biased region" description="Low complexity" evidence="2">
    <location>
        <begin position="316"/>
        <end position="336"/>
    </location>
</feature>